<dbReference type="Proteomes" id="UP000307217">
    <property type="component" value="Unassembled WGS sequence"/>
</dbReference>
<gene>
    <name evidence="2" type="ORF">CWC19_10395</name>
</gene>
<comment type="caution">
    <text evidence="2">The sequence shown here is derived from an EMBL/GenBank/DDBJ whole genome shotgun (WGS) entry which is preliminary data.</text>
</comment>
<evidence type="ECO:0000313" key="3">
    <source>
        <dbReference type="Proteomes" id="UP000307217"/>
    </source>
</evidence>
<dbReference type="Pfam" id="PF13006">
    <property type="entry name" value="Nterm_IS4"/>
    <property type="match status" value="1"/>
</dbReference>
<accession>A0A5S3V8N3</accession>
<reference evidence="2 3" key="1">
    <citation type="submission" date="2018-01" db="EMBL/GenBank/DDBJ databases">
        <authorList>
            <person name="Paulsen S."/>
            <person name="Gram L.K."/>
        </authorList>
    </citation>
    <scope>NUCLEOTIDE SEQUENCE [LARGE SCALE GENOMIC DNA]</scope>
    <source>
        <strain evidence="2 3">S3790</strain>
    </source>
</reference>
<sequence>MPLKAIMWSVIGMSLFCNETLWDIASRLDITLTEKINWLRPVFSSRPSTFRR</sequence>
<reference evidence="3" key="2">
    <citation type="submission" date="2019-06" db="EMBL/GenBank/DDBJ databases">
        <title>Co-occurence of chitin degradation, pigmentation and bioactivity in marine Pseudoalteromonas.</title>
        <authorList>
            <person name="Sonnenschein E.C."/>
            <person name="Bech P.K."/>
        </authorList>
    </citation>
    <scope>NUCLEOTIDE SEQUENCE [LARGE SCALE GENOMIC DNA]</scope>
    <source>
        <strain evidence="3">S3790</strain>
    </source>
</reference>
<proteinExistence type="predicted"/>
<evidence type="ECO:0000313" key="2">
    <source>
        <dbReference type="EMBL" id="TMO68242.1"/>
    </source>
</evidence>
<dbReference type="EMBL" id="PNBX01000042">
    <property type="protein sequence ID" value="TMO68242.1"/>
    <property type="molecule type" value="Genomic_DNA"/>
</dbReference>
<protein>
    <recommendedName>
        <fullName evidence="1">Transposase IS4 N-terminal domain-containing protein</fullName>
    </recommendedName>
</protein>
<feature type="domain" description="Transposase IS4 N-terminal" evidence="1">
    <location>
        <begin position="1"/>
        <end position="43"/>
    </location>
</feature>
<dbReference type="AlphaFoldDB" id="A0A5S3V8N3"/>
<organism evidence="2 3">
    <name type="scientific">Pseudoalteromonas aurantia</name>
    <dbReference type="NCBI Taxonomy" id="43654"/>
    <lineage>
        <taxon>Bacteria</taxon>
        <taxon>Pseudomonadati</taxon>
        <taxon>Pseudomonadota</taxon>
        <taxon>Gammaproteobacteria</taxon>
        <taxon>Alteromonadales</taxon>
        <taxon>Pseudoalteromonadaceae</taxon>
        <taxon>Pseudoalteromonas</taxon>
    </lineage>
</organism>
<name>A0A5S3V8N3_9GAMM</name>
<dbReference type="InterPro" id="IPR024473">
    <property type="entry name" value="Transposases_IS4_N"/>
</dbReference>
<evidence type="ECO:0000259" key="1">
    <source>
        <dbReference type="Pfam" id="PF13006"/>
    </source>
</evidence>